<dbReference type="EMBL" id="JAYKXN010000007">
    <property type="protein sequence ID" value="KAK7272176.1"/>
    <property type="molecule type" value="Genomic_DNA"/>
</dbReference>
<feature type="compositionally biased region" description="Gly residues" evidence="1">
    <location>
        <begin position="34"/>
        <end position="45"/>
    </location>
</feature>
<reference evidence="2 3" key="1">
    <citation type="submission" date="2024-01" db="EMBL/GenBank/DDBJ databases">
        <title>The genomes of 5 underutilized Papilionoideae crops provide insights into root nodulation and disease resistance.</title>
        <authorList>
            <person name="Yuan L."/>
        </authorList>
    </citation>
    <scope>NUCLEOTIDE SEQUENCE [LARGE SCALE GENOMIC DNA]</scope>
    <source>
        <strain evidence="2">LY-2023</strain>
        <tissue evidence="2">Leaf</tissue>
    </source>
</reference>
<dbReference type="AlphaFoldDB" id="A0AAN9FDK1"/>
<dbReference type="Proteomes" id="UP001359559">
    <property type="component" value="Unassembled WGS sequence"/>
</dbReference>
<protein>
    <submittedName>
        <fullName evidence="2">Uncharacterized protein</fullName>
    </submittedName>
</protein>
<feature type="compositionally biased region" description="Basic and acidic residues" evidence="1">
    <location>
        <begin position="50"/>
        <end position="61"/>
    </location>
</feature>
<organism evidence="2 3">
    <name type="scientific">Clitoria ternatea</name>
    <name type="common">Butterfly pea</name>
    <dbReference type="NCBI Taxonomy" id="43366"/>
    <lineage>
        <taxon>Eukaryota</taxon>
        <taxon>Viridiplantae</taxon>
        <taxon>Streptophyta</taxon>
        <taxon>Embryophyta</taxon>
        <taxon>Tracheophyta</taxon>
        <taxon>Spermatophyta</taxon>
        <taxon>Magnoliopsida</taxon>
        <taxon>eudicotyledons</taxon>
        <taxon>Gunneridae</taxon>
        <taxon>Pentapetalae</taxon>
        <taxon>rosids</taxon>
        <taxon>fabids</taxon>
        <taxon>Fabales</taxon>
        <taxon>Fabaceae</taxon>
        <taxon>Papilionoideae</taxon>
        <taxon>50 kb inversion clade</taxon>
        <taxon>NPAAA clade</taxon>
        <taxon>indigoferoid/millettioid clade</taxon>
        <taxon>Phaseoleae</taxon>
        <taxon>Clitoria</taxon>
    </lineage>
</organism>
<gene>
    <name evidence="2" type="ORF">RJT34_28613</name>
</gene>
<feature type="compositionally biased region" description="Basic and acidic residues" evidence="1">
    <location>
        <begin position="1"/>
        <end position="24"/>
    </location>
</feature>
<evidence type="ECO:0000313" key="3">
    <source>
        <dbReference type="Proteomes" id="UP001359559"/>
    </source>
</evidence>
<evidence type="ECO:0000256" key="1">
    <source>
        <dbReference type="SAM" id="MobiDB-lite"/>
    </source>
</evidence>
<sequence>MREKEKRGDRQRETRRRWETDQLKGRGFRRARGTRGGAGHGGGLHGSVVQEKRKSTEEKLHMGPRACVDGASNGVVTARIRSLLPRLPK</sequence>
<feature type="region of interest" description="Disordered" evidence="1">
    <location>
        <begin position="1"/>
        <end position="70"/>
    </location>
</feature>
<name>A0AAN9FDK1_CLITE</name>
<keyword evidence="3" id="KW-1185">Reference proteome</keyword>
<accession>A0AAN9FDK1</accession>
<evidence type="ECO:0000313" key="2">
    <source>
        <dbReference type="EMBL" id="KAK7272176.1"/>
    </source>
</evidence>
<proteinExistence type="predicted"/>
<comment type="caution">
    <text evidence="2">The sequence shown here is derived from an EMBL/GenBank/DDBJ whole genome shotgun (WGS) entry which is preliminary data.</text>
</comment>